<proteinExistence type="predicted"/>
<dbReference type="EMBL" id="CAEY01000794">
    <property type="status" value="NOT_ANNOTATED_CDS"/>
    <property type="molecule type" value="Genomic_DNA"/>
</dbReference>
<sequence length="36" mass="4031">MSTRSTLIYGQYAIIKNTDKKGSNDKLVTTKGIIRD</sequence>
<evidence type="ECO:0000313" key="2">
    <source>
        <dbReference type="Proteomes" id="UP000015104"/>
    </source>
</evidence>
<dbReference type="EnsemblMetazoa" id="tetur02g04420.1">
    <property type="protein sequence ID" value="tetur02g04420.1"/>
    <property type="gene ID" value="tetur02g04420"/>
</dbReference>
<protein>
    <submittedName>
        <fullName evidence="1">Uncharacterized protein</fullName>
    </submittedName>
</protein>
<keyword evidence="2" id="KW-1185">Reference proteome</keyword>
<dbReference type="AlphaFoldDB" id="T1JVF5"/>
<reference evidence="1" key="2">
    <citation type="submission" date="2015-06" db="UniProtKB">
        <authorList>
            <consortium name="EnsemblMetazoa"/>
        </authorList>
    </citation>
    <scope>IDENTIFICATION</scope>
</reference>
<name>T1JVF5_TETUR</name>
<accession>T1JVF5</accession>
<organism evidence="1 2">
    <name type="scientific">Tetranychus urticae</name>
    <name type="common">Two-spotted spider mite</name>
    <dbReference type="NCBI Taxonomy" id="32264"/>
    <lineage>
        <taxon>Eukaryota</taxon>
        <taxon>Metazoa</taxon>
        <taxon>Ecdysozoa</taxon>
        <taxon>Arthropoda</taxon>
        <taxon>Chelicerata</taxon>
        <taxon>Arachnida</taxon>
        <taxon>Acari</taxon>
        <taxon>Acariformes</taxon>
        <taxon>Trombidiformes</taxon>
        <taxon>Prostigmata</taxon>
        <taxon>Eleutherengona</taxon>
        <taxon>Raphignathae</taxon>
        <taxon>Tetranychoidea</taxon>
        <taxon>Tetranychidae</taxon>
        <taxon>Tetranychus</taxon>
    </lineage>
</organism>
<evidence type="ECO:0000313" key="1">
    <source>
        <dbReference type="EnsemblMetazoa" id="tetur02g04420.1"/>
    </source>
</evidence>
<dbReference type="HOGENOM" id="CLU_3360282_0_0_1"/>
<reference evidence="2" key="1">
    <citation type="submission" date="2011-08" db="EMBL/GenBank/DDBJ databases">
        <authorList>
            <person name="Rombauts S."/>
        </authorList>
    </citation>
    <scope>NUCLEOTIDE SEQUENCE</scope>
    <source>
        <strain evidence="2">London</strain>
    </source>
</reference>
<dbReference type="Proteomes" id="UP000015104">
    <property type="component" value="Unassembled WGS sequence"/>
</dbReference>